<dbReference type="SMART" id="SM00086">
    <property type="entry name" value="PAC"/>
    <property type="match status" value="4"/>
</dbReference>
<accession>A0ABX1E0D0</accession>
<evidence type="ECO:0000313" key="15">
    <source>
        <dbReference type="EMBL" id="NKC30105.1"/>
    </source>
</evidence>
<dbReference type="CDD" id="cd00130">
    <property type="entry name" value="PAS"/>
    <property type="match status" value="5"/>
</dbReference>
<evidence type="ECO:0000259" key="13">
    <source>
        <dbReference type="PROSITE" id="PS50112"/>
    </source>
</evidence>
<feature type="compositionally biased region" description="Pro residues" evidence="10">
    <location>
        <begin position="1360"/>
        <end position="1373"/>
    </location>
</feature>
<dbReference type="Gene3D" id="3.30.565.10">
    <property type="entry name" value="Histidine kinase-like ATPase, C-terminal domain"/>
    <property type="match status" value="1"/>
</dbReference>
<dbReference type="CDD" id="cd16919">
    <property type="entry name" value="HATPase_CckA-like"/>
    <property type="match status" value="1"/>
</dbReference>
<evidence type="ECO:0000259" key="14">
    <source>
        <dbReference type="PROSITE" id="PS50113"/>
    </source>
</evidence>
<evidence type="ECO:0000256" key="3">
    <source>
        <dbReference type="ARBA" id="ARBA00022553"/>
    </source>
</evidence>
<dbReference type="InterPro" id="IPR001610">
    <property type="entry name" value="PAC"/>
</dbReference>
<evidence type="ECO:0000256" key="7">
    <source>
        <dbReference type="ARBA" id="ARBA00022840"/>
    </source>
</evidence>
<evidence type="ECO:0000256" key="8">
    <source>
        <dbReference type="ARBA" id="ARBA00023012"/>
    </source>
</evidence>
<protein>
    <recommendedName>
        <fullName evidence="2">histidine kinase</fullName>
        <ecNumber evidence="2">2.7.13.3</ecNumber>
    </recommendedName>
</protein>
<dbReference type="Pfam" id="PF00989">
    <property type="entry name" value="PAS"/>
    <property type="match status" value="2"/>
</dbReference>
<evidence type="ECO:0000256" key="10">
    <source>
        <dbReference type="SAM" id="MobiDB-lite"/>
    </source>
</evidence>
<dbReference type="SUPFAM" id="SSF47384">
    <property type="entry name" value="Homodimeric domain of signal transducing histidine kinase"/>
    <property type="match status" value="1"/>
</dbReference>
<dbReference type="Proteomes" id="UP000787635">
    <property type="component" value="Unassembled WGS sequence"/>
</dbReference>
<gene>
    <name evidence="15" type="ORF">HEQ75_04470</name>
</gene>
<evidence type="ECO:0000259" key="12">
    <source>
        <dbReference type="PROSITE" id="PS50110"/>
    </source>
</evidence>
<dbReference type="SUPFAM" id="SSF55874">
    <property type="entry name" value="ATPase domain of HSP90 chaperone/DNA topoisomerase II/histidine kinase"/>
    <property type="match status" value="1"/>
</dbReference>
<dbReference type="InterPro" id="IPR013656">
    <property type="entry name" value="PAS_4"/>
</dbReference>
<evidence type="ECO:0000256" key="4">
    <source>
        <dbReference type="ARBA" id="ARBA00022679"/>
    </source>
</evidence>
<feature type="domain" description="Response regulatory" evidence="12">
    <location>
        <begin position="1239"/>
        <end position="1355"/>
    </location>
</feature>
<dbReference type="PROSITE" id="PS50112">
    <property type="entry name" value="PAS"/>
    <property type="match status" value="4"/>
</dbReference>
<dbReference type="InterPro" id="IPR000014">
    <property type="entry name" value="PAS"/>
</dbReference>
<evidence type="ECO:0000256" key="2">
    <source>
        <dbReference type="ARBA" id="ARBA00012438"/>
    </source>
</evidence>
<sequence>MLAALGRAFPDSETIGLPLKSDSAAPARTEAARLAALRQYGVLDTAPEPGFDRLVRLAHQVFDVPMALVSLVDENRQWFKARIGIDLAETPRAIAFCNAAIEGAAICMVPDATQDPRFADNPLVTQAPRIRFYAGAPLLTPEGLAIGTLCILDTAPRAPLSAAQQDTLADLAAAAMAQLELRRQVTAQQAEVARAALREKLLRAAAETPTFREAIDAAMRALREVVGGVSCLFLRLAPDGRRLQLVSGQGEGQFNEPALLERIRATGLTVDNSAAGQAIRTDRQIIVTDLTPDNSGHWPAVLLSVERGMAAMILTPVSAGAERCCMALGFAAGRRDLDSVAETLAEAAGTLRPLLRRLRDTEEAELFRRVVDASNDPVIITDAASDAPGPRIRYANDAFLAQTGYALEEVLGQPPRMLQGPETTPEAREAIRDAVAAGLPVRQAIQNRRRDGTPYWVEVNIAPVVDETGWRTHWMSLQRDITASRAEAAALTASEAAFRDLFHQHPAPMWVFDQKTHGFLAVNEAAVDGYGWSREEFLRMNLMDIRPEDERAPLAELVRTFTPALVVSGPWTHRTATGEIRKVQVRSRLITYYGRPAGLSVIWDITERLRAEEAARDAAAELHATFESFSDGLCTISHDWRYTYVNRQAERLLRREAGELVGKGVWQASPAIVGTEVERQMRATAADRQTRRLLFHNPMLGTWFDITLYPARDGLTLFFRDVSEQHRRDERLRLLEVAAAKANDIILITEAAPIDAPGPRTLFVNQAFERLTGFRPEEIIGLTPRMLQGPRTDRFVLDRVRTALEERRPIREELLNYRKDGEEIWLELDIVPVTDADGTVTHFVAVQRDITGRKRTQHQLEQQAALLDQTRDAIVVRGTDHRVLFWNRSAERLYGWTAAEATGQMAHDLIYEDQAPFRRATAAVLAEGEWNGIIGQRRKDGTRLMVEGAWTLVRDPDGAPHAILCVNTDITERLELEQKLRQAQRLEAIGQLTGGVAHDFNNLLTVILGNSEMLADSLEQEPDLRLMAEMNMQAAERGSALTSRLLAFSRRQALDPKVIDVNRLLADLHQMVQRTLGGNIEVDLAASPGLWPALIDPPQLENAVLNLCINARDAMPQGGRLTVETANVHLDDTYAYNEGEVVEGDYVMIAVTDSGIGMTPDVLARAFEPFFTTKDVGQGSGLGLSMVFGFMKQSGGHVKIYSEPGQGTTVKMYIPRAAANASLAAPRQDPSHLLGGRDKLLVVEDDALVREHVAGLLADLGYHVVVAAHAAEALAALRHSPDFDLLFTDVVMPGGMSGPELAQAALRVQPGLRVLFTSGYTEGGIIHQGRLDPGVMLLNKPYRRRELAERVRAALDGPVSPGPAAPPPPAPGG</sequence>
<dbReference type="Pfam" id="PF00072">
    <property type="entry name" value="Response_reg"/>
    <property type="match status" value="1"/>
</dbReference>
<dbReference type="InterPro" id="IPR000700">
    <property type="entry name" value="PAS-assoc_C"/>
</dbReference>
<feature type="domain" description="PAS" evidence="13">
    <location>
        <begin position="363"/>
        <end position="438"/>
    </location>
</feature>
<dbReference type="SMART" id="SM00091">
    <property type="entry name" value="PAS"/>
    <property type="match status" value="5"/>
</dbReference>
<dbReference type="PROSITE" id="PS50109">
    <property type="entry name" value="HIS_KIN"/>
    <property type="match status" value="1"/>
</dbReference>
<dbReference type="SUPFAM" id="SSF55785">
    <property type="entry name" value="PYP-like sensor domain (PAS domain)"/>
    <property type="match status" value="5"/>
</dbReference>
<dbReference type="Pfam" id="PF02518">
    <property type="entry name" value="HATPase_c"/>
    <property type="match status" value="1"/>
</dbReference>
<dbReference type="EC" id="2.7.13.3" evidence="2"/>
<dbReference type="CDD" id="cd00082">
    <property type="entry name" value="HisKA"/>
    <property type="match status" value="1"/>
</dbReference>
<comment type="catalytic activity">
    <reaction evidence="1">
        <text>ATP + protein L-histidine = ADP + protein N-phospho-L-histidine.</text>
        <dbReference type="EC" id="2.7.13.3"/>
    </reaction>
</comment>
<feature type="domain" description="PAS" evidence="13">
    <location>
        <begin position="494"/>
        <end position="559"/>
    </location>
</feature>
<dbReference type="InterPro" id="IPR004358">
    <property type="entry name" value="Sig_transdc_His_kin-like_C"/>
</dbReference>
<organism evidence="15 16">
    <name type="scientific">Falsiroseomonas selenitidurans</name>
    <dbReference type="NCBI Taxonomy" id="2716335"/>
    <lineage>
        <taxon>Bacteria</taxon>
        <taxon>Pseudomonadati</taxon>
        <taxon>Pseudomonadota</taxon>
        <taxon>Alphaproteobacteria</taxon>
        <taxon>Acetobacterales</taxon>
        <taxon>Roseomonadaceae</taxon>
        <taxon>Falsiroseomonas</taxon>
    </lineage>
</organism>
<dbReference type="PANTHER" id="PTHR43065">
    <property type="entry name" value="SENSOR HISTIDINE KINASE"/>
    <property type="match status" value="1"/>
</dbReference>
<keyword evidence="8" id="KW-0902">Two-component regulatory system</keyword>
<dbReference type="InterPro" id="IPR029016">
    <property type="entry name" value="GAF-like_dom_sf"/>
</dbReference>
<comment type="caution">
    <text evidence="15">The sequence shown here is derived from an EMBL/GenBank/DDBJ whole genome shotgun (WGS) entry which is preliminary data.</text>
</comment>
<dbReference type="Gene3D" id="1.10.287.130">
    <property type="match status" value="1"/>
</dbReference>
<keyword evidence="16" id="KW-1185">Reference proteome</keyword>
<evidence type="ECO:0000256" key="6">
    <source>
        <dbReference type="ARBA" id="ARBA00022777"/>
    </source>
</evidence>
<evidence type="ECO:0000313" key="16">
    <source>
        <dbReference type="Proteomes" id="UP000787635"/>
    </source>
</evidence>
<dbReference type="Gene3D" id="3.40.50.2300">
    <property type="match status" value="1"/>
</dbReference>
<dbReference type="InterPro" id="IPR036890">
    <property type="entry name" value="HATPase_C_sf"/>
</dbReference>
<dbReference type="InterPro" id="IPR035965">
    <property type="entry name" value="PAS-like_dom_sf"/>
</dbReference>
<feature type="domain" description="PAC" evidence="14">
    <location>
        <begin position="926"/>
        <end position="982"/>
    </location>
</feature>
<dbReference type="SMART" id="SM00448">
    <property type="entry name" value="REC"/>
    <property type="match status" value="1"/>
</dbReference>
<dbReference type="SUPFAM" id="SSF55781">
    <property type="entry name" value="GAF domain-like"/>
    <property type="match status" value="2"/>
</dbReference>
<keyword evidence="7" id="KW-0067">ATP-binding</keyword>
<feature type="modified residue" description="4-aspartylphosphate" evidence="9">
    <location>
        <position position="1289"/>
    </location>
</feature>
<dbReference type="SMART" id="SM00065">
    <property type="entry name" value="GAF"/>
    <property type="match status" value="2"/>
</dbReference>
<dbReference type="EMBL" id="JAAVNE010000004">
    <property type="protein sequence ID" value="NKC30105.1"/>
    <property type="molecule type" value="Genomic_DNA"/>
</dbReference>
<dbReference type="InterPro" id="IPR003661">
    <property type="entry name" value="HisK_dim/P_dom"/>
</dbReference>
<dbReference type="PROSITE" id="PS50113">
    <property type="entry name" value="PAC"/>
    <property type="match status" value="3"/>
</dbReference>
<dbReference type="InterPro" id="IPR003018">
    <property type="entry name" value="GAF"/>
</dbReference>
<evidence type="ECO:0000259" key="11">
    <source>
        <dbReference type="PROSITE" id="PS50109"/>
    </source>
</evidence>
<dbReference type="Pfam" id="PF00512">
    <property type="entry name" value="HisKA"/>
    <property type="match status" value="1"/>
</dbReference>
<feature type="domain" description="PAS" evidence="13">
    <location>
        <begin position="859"/>
        <end position="913"/>
    </location>
</feature>
<feature type="domain" description="PAS" evidence="13">
    <location>
        <begin position="754"/>
        <end position="807"/>
    </location>
</feature>
<dbReference type="InterPro" id="IPR013767">
    <property type="entry name" value="PAS_fold"/>
</dbReference>
<evidence type="ECO:0000256" key="1">
    <source>
        <dbReference type="ARBA" id="ARBA00000085"/>
    </source>
</evidence>
<keyword evidence="3 9" id="KW-0597">Phosphoprotein</keyword>
<reference evidence="15 16" key="1">
    <citation type="submission" date="2020-03" db="EMBL/GenBank/DDBJ databases">
        <title>Roseomonas selenitidurans sp. nov. isolated from urban soil.</title>
        <authorList>
            <person name="Liu H."/>
        </authorList>
    </citation>
    <scope>NUCLEOTIDE SEQUENCE [LARGE SCALE GENOMIC DNA]</scope>
    <source>
        <strain evidence="15 16">BU-1</strain>
    </source>
</reference>
<keyword evidence="4" id="KW-0808">Transferase</keyword>
<keyword evidence="6" id="KW-0418">Kinase</keyword>
<feature type="domain" description="Histidine kinase" evidence="11">
    <location>
        <begin position="995"/>
        <end position="1218"/>
    </location>
</feature>
<dbReference type="PRINTS" id="PR00344">
    <property type="entry name" value="BCTRLSENSOR"/>
</dbReference>
<dbReference type="InterPro" id="IPR005467">
    <property type="entry name" value="His_kinase_dom"/>
</dbReference>
<dbReference type="Pfam" id="PF13426">
    <property type="entry name" value="PAS_9"/>
    <property type="match status" value="2"/>
</dbReference>
<dbReference type="InterPro" id="IPR003594">
    <property type="entry name" value="HATPase_dom"/>
</dbReference>
<dbReference type="Pfam" id="PF01590">
    <property type="entry name" value="GAF"/>
    <property type="match status" value="1"/>
</dbReference>
<dbReference type="Pfam" id="PF08448">
    <property type="entry name" value="PAS_4"/>
    <property type="match status" value="1"/>
</dbReference>
<evidence type="ECO:0000256" key="9">
    <source>
        <dbReference type="PROSITE-ProRule" id="PRU00169"/>
    </source>
</evidence>
<keyword evidence="5" id="KW-0547">Nucleotide-binding</keyword>
<name>A0ABX1E0D0_9PROT</name>
<dbReference type="NCBIfam" id="TIGR00229">
    <property type="entry name" value="sensory_box"/>
    <property type="match status" value="4"/>
</dbReference>
<dbReference type="SMART" id="SM00388">
    <property type="entry name" value="HisKA"/>
    <property type="match status" value="1"/>
</dbReference>
<dbReference type="InterPro" id="IPR001789">
    <property type="entry name" value="Sig_transdc_resp-reg_receiver"/>
</dbReference>
<proteinExistence type="predicted"/>
<feature type="domain" description="PAC" evidence="14">
    <location>
        <begin position="439"/>
        <end position="493"/>
    </location>
</feature>
<feature type="domain" description="PAC" evidence="14">
    <location>
        <begin position="808"/>
        <end position="862"/>
    </location>
</feature>
<evidence type="ECO:0000256" key="5">
    <source>
        <dbReference type="ARBA" id="ARBA00022741"/>
    </source>
</evidence>
<dbReference type="SUPFAM" id="SSF52172">
    <property type="entry name" value="CheY-like"/>
    <property type="match status" value="1"/>
</dbReference>
<dbReference type="InterPro" id="IPR036097">
    <property type="entry name" value="HisK_dim/P_sf"/>
</dbReference>
<dbReference type="PANTHER" id="PTHR43065:SF49">
    <property type="entry name" value="HISTIDINE KINASE"/>
    <property type="match status" value="1"/>
</dbReference>
<dbReference type="SMART" id="SM00387">
    <property type="entry name" value="HATPase_c"/>
    <property type="match status" value="1"/>
</dbReference>
<dbReference type="Gene3D" id="3.30.450.40">
    <property type="match status" value="2"/>
</dbReference>
<feature type="region of interest" description="Disordered" evidence="10">
    <location>
        <begin position="1354"/>
        <end position="1373"/>
    </location>
</feature>
<dbReference type="Gene3D" id="3.30.450.20">
    <property type="entry name" value="PAS domain"/>
    <property type="match status" value="5"/>
</dbReference>
<dbReference type="PROSITE" id="PS50110">
    <property type="entry name" value="RESPONSE_REGULATORY"/>
    <property type="match status" value="1"/>
</dbReference>
<dbReference type="InterPro" id="IPR011006">
    <property type="entry name" value="CheY-like_superfamily"/>
</dbReference>